<evidence type="ECO:0000256" key="3">
    <source>
        <dbReference type="SAM" id="SignalP"/>
    </source>
</evidence>
<dbReference type="InterPro" id="IPR014755">
    <property type="entry name" value="Cu-Rt/internalin_Ig-like"/>
</dbReference>
<feature type="domain" description="LTD" evidence="4">
    <location>
        <begin position="310"/>
        <end position="422"/>
    </location>
</feature>
<feature type="domain" description="LTD" evidence="4">
    <location>
        <begin position="1647"/>
        <end position="1767"/>
    </location>
</feature>
<dbReference type="InterPro" id="IPR032812">
    <property type="entry name" value="SbsA_Ig"/>
</dbReference>
<feature type="region of interest" description="Disordered" evidence="2">
    <location>
        <begin position="451"/>
        <end position="472"/>
    </location>
</feature>
<feature type="chain" id="PRO_5046428929" evidence="3">
    <location>
        <begin position="19"/>
        <end position="3535"/>
    </location>
</feature>
<dbReference type="Proteomes" id="UP001300692">
    <property type="component" value="Unassembled WGS sequence"/>
</dbReference>
<dbReference type="SUPFAM" id="SSF74853">
    <property type="entry name" value="Lamin A/C globular tail domain"/>
    <property type="match status" value="5"/>
</dbReference>
<sequence>MKYLCLALLLSISLPSYSQFQDDFSDGDFTQNPAWSGDEAYFEVESGQLNSNGPDETSSLYLSTPIEVYDYTQWEFLVDLRLSPSGSNRARVYLMSDQASLEESLNGYFIQIGQSGDDEIDFYRQDGGSTSLLFSGSTLFTGDVLVRIRVKRDVVGAWQVFADPAGGSNFNSEGEPFLDDTYSAGEYLGVVVEHTKTQKYNYYFDDFSVEAYDPPFALSLVKVESNNTLRLSFTSELDLASAETSSNYDLSNGFGMPSSAEIDPEHANQVLLTFADDFTRNDYMLGLNNIQNSNLDESLTDIQWDFEINGATAFREIVINEIYADYNPTSLGLPDEEYVELYNLSDYPIKLGDFSLNEEALDDFVLASKSYVIVTDDSNISEFEGFGDMVTLSSFPSLLNGGMELLLKDNLGNLVDSVTYSDSWYGEESKSDGGFALEQINPERDCNYAGNWLASSDERGGTPGEENSVYDSSPDIESPAVLLLEVVDATHLQLTFDEPMDVGSLQSATYNLSPGLEVSVQAASGMKVQLELANSLVSDTHYSLTINGATDCAGNALTEEIPSFYYDVNAPVLVGLVVLSDTELQLTFDEGLLETVAEEVNNYAIGENIATSATLNADDSTELLLTFEEAFIDDVESILSIGNLEDLYGNTMSSEIQQAFTYNEPFAVDTLIQESSLSLLLRFNQDLEANSATQIGNFSLDNGYGQPIEATLQNENEVILTFGARFNTNDYQLTLNDIQNADLDEALVNAEIEITIESATAYREIVINEIYADYNPTSVGLPDEEYVELYNLSDYPIKLEGFRLNEEALDDFVLASKSYVIVTDDSNFSEFESFGDVVTISSFPSLLNGGMELLLKDNLGNLVDSVTYSDSWYAEESKSDGGFSLEQINPERECNYAGNWLASSDEKGGTPGQENSVYDNSPDIESPDVMLFEVVDSTHLQLTFDEPMDLLSLQSATYDLNPDLEVSLQASTKFNVQLELANPLVSGTTYALLIDAVTDCAGNALDTDEGLSFYYDVTAPVLQELAILSDTELQLTFDEGLLESAAEDESNYTIGESTATSATLNDEDSTQVLLTFEEVFIDGVENILSILNLEDVYGNALASEIQQAFTYESPFGLDSLIQESTSSLLLRFNQSLDPTSSTQLANYAIDHGYGQPLEATLQNGNEIILTFSDAFNNNHYQLTLNNIQNADFDETLMNPSMGISIEVSTSFREIVINEIYADYNPTSVGLPDEEYVELYNLSDYPIKLRDFTLNEETLDEFVLASNAYVIVTDDSNLSEFEIFGDVVTISSFPSLLNGGMELLLKDNLGNLVDSITYSDSWYTEASKSDGGFSLEQISPERACNYASNWMASSDEKGGTPGQVNSVYDNSPDIESPDVMLLEVVDATHLRLTFDEPMDVASLQSATYSLSPYLEGSIQSVTNIRAQLELANSLVSGTHYSLTINGATDCAGNALTDEIPSFYYDVNAPVLEDLVVLSDTEVQLVFDEGLLETAAEDENNYAIGESIATSATLNADDSTQVLLTFDEVFIDGVENILSIGNLEDLYGNTMSSEIQQAFTYEAPFGVDTLIQETSSSLILRFNQDLDATSATQIENFSLDSGYGHPSEAIIQNGNEVVLVFGDAFNNNDYQLTLNDIQNADLDEALANAEIEITIESATAFRDIVINEIYADYNPTSVGLPDEEYIELYNLSDYPIKLGDFTLNEEALDDFVLASKSYVIVTDDSNFSEFESFGDVVTLSSFPSLLNGGMQLLLKDNLGSLVDSVTYSDTWYGEESKSDGGFSLEQINPERECNYAGNWLASSDEKGGTPGQENSVYDNSPDIESPDVLLLEVVDATHLQLAFDEPMDVGSLQSAIYTLSPDLEVAFQAASGMKVQLELANSLVSGTHYSLTINGATDCAGNALTEEIPSFYYDVNAPVLEDLLVLSDTELQLAFDEGLLETVAEDENNYAIGESIATSATLNVDDSTQVLLTFEETFSDGVESILSIGNLEDLHGNTMSSNVEQAFTYEAPFAVDTLIQESSSSLLLRFNQSLDPSSTSQLSNYFLNHGYGQPSEATLQNGNEVILTFGARFNNNDYQLTLSNIQNADLDESLVEISLGISIEVPTSFREIVINEIYADYNPTSVGLPDEEFVELYNLSDYPIKLGDFTLNEEALDDFVLASSAYVIVTDDSNFSEFESFGDVVTITSFPSLLNGGMQLLLKDNLGNLVDSVTYADSWYGEESKSDGGFALEQINPDRECNYFGNWLASSDERGGTPGQVNSVYDNSPDLLPPSILSMEVLDSVHLSLAFDEPLNIDSLKTSYFSLSPENEILSVTGDVFLVILELKTALISGTSYKLSVEELSDCAGNSILNQTLDFHYDVKGPELNSHLLLSDRQLQLTFDEPIVLDSLQDQSLIINPTATIELELVDPNTIILSFDSALISGQTYELSFSDFSDTLGNVQKQLTTLRWQYINPIDTLHVLSGHHLDLHFSVDLDISMASNPELYEWVESGAKPISVLMNPDEAHRVQLIFQEDFDDNKELSLRISGLYDHQGNYLACPLVPFEFDTSAPRVESVVALSAHELEVVFSEKVDRQSAETIENYESDERYPLQGLLQEDRSSVLLEFEKVFEEELAYNLLIDDVEDLFGNAIGTRKKVPFVFDQTAPRLDSVFTLSSTDVVLIFHEEMDSISVLDSTHFLLTGIHPKEVLLDRESQKRIILHFAEAITGVQTLELEKLQDLSGNEIDALKIDVDFEDFHLVNWQMNTANQLVLDFNFPLGESFLDQEKYSLQSNAISSLSLEDKRLTIELDEPMGSTQYDTLSFSNQISRSERRLSTKKLIFQYQPMFAGAKTVNDQTIELQFDTFFDPSFLSSESFHLEDLGSPLAATVSTESANLIRLIFNESLKANHSYLLSWRPLINAFGNLVPGHSITLLIDRTAPKILNLEVIHDQMIALQFSEQMESGSVEFESYYQISGLEIDDLNYHPEDSIVEIDFESAMIPDQVYEIKLQSMRDLSGNAMTDTTLQFHYEKPYAPAFGELRITEIMAEPEEGEQEYFELYNASDINIELKGLVWHDGNGETYFESGEIKPQGYLAISSDSDLLSSWLNLNNASETLSLWSEEGLVFSVTYSEDWYDQEDHKGYSLEMVDVESFCGEDGNWTASLSLNGTPGLPNSRSASNPDQAGPMIEQVVVEDQHLLIELNEKLKPNSEIVDHITITPDVDLVSAELDLPEGKRIAAEVIKALEPKTAYELKLSGIEDCVGNAYPNDETWTFYVPESADSLDILINEFLFNPKPGGVDFVELYNQSDKYINLKNMLLVGGSGAKKITQDHLLFHPGSFLVLTSDAQLLSAAHPKGDASRFLELASFPSFNDDEGQVVLALPDGRIIDSLYYDEDMHNPLLDEVEGVSLERVSLKVETMDRNNWQSAGSLAHYATPGLPNSQSREDSGSTARLSVEPKVFLPDGTGQADFTTISYRMEQPGAFANVRIYDSQGRQVRTLAENQLLSTEGALHWDGSTDAGQRAAIGYYIIFVEIYDHKGNQNSFKQTVVLGGRL</sequence>
<gene>
    <name evidence="5" type="ORF">N7U62_16255</name>
</gene>
<feature type="compositionally biased region" description="Polar residues" evidence="2">
    <location>
        <begin position="3419"/>
        <end position="3433"/>
    </location>
</feature>
<comment type="caution">
    <text evidence="5">The sequence shown here is derived from an EMBL/GenBank/DDBJ whole genome shotgun (WGS) entry which is preliminary data.</text>
</comment>
<organism evidence="5 6">
    <name type="scientific">Reichenbachiella ulvae</name>
    <dbReference type="NCBI Taxonomy" id="2980104"/>
    <lineage>
        <taxon>Bacteria</taxon>
        <taxon>Pseudomonadati</taxon>
        <taxon>Bacteroidota</taxon>
        <taxon>Cytophagia</taxon>
        <taxon>Cytophagales</taxon>
        <taxon>Reichenbachiellaceae</taxon>
        <taxon>Reichenbachiella</taxon>
    </lineage>
</organism>
<keyword evidence="1 3" id="KW-0732">Signal</keyword>
<name>A0ABT3CX04_9BACT</name>
<protein>
    <submittedName>
        <fullName evidence="5">Lamin tail domain-containing protein</fullName>
    </submittedName>
</protein>
<evidence type="ECO:0000256" key="1">
    <source>
        <dbReference type="ARBA" id="ARBA00022729"/>
    </source>
</evidence>
<evidence type="ECO:0000259" key="4">
    <source>
        <dbReference type="PROSITE" id="PS51841"/>
    </source>
</evidence>
<dbReference type="RefSeq" id="WP_264139073.1">
    <property type="nucleotide sequence ID" value="NZ_JAOYOD010000001.1"/>
</dbReference>
<evidence type="ECO:0000313" key="6">
    <source>
        <dbReference type="Proteomes" id="UP001300692"/>
    </source>
</evidence>
<dbReference type="Gene3D" id="2.60.40.1220">
    <property type="match status" value="14"/>
</dbReference>
<feature type="domain" description="LTD" evidence="4">
    <location>
        <begin position="2103"/>
        <end position="2215"/>
    </location>
</feature>
<dbReference type="InterPro" id="IPR036415">
    <property type="entry name" value="Lamin_tail_dom_sf"/>
</dbReference>
<feature type="region of interest" description="Disordered" evidence="2">
    <location>
        <begin position="3416"/>
        <end position="3435"/>
    </location>
</feature>
<reference evidence="5 6" key="1">
    <citation type="submission" date="2022-10" db="EMBL/GenBank/DDBJ databases">
        <title>Comparative genomics and taxonomic characterization of three novel marine species of genus Reichenbachiella exhibiting antioxidant and polysaccharide degradation activities.</title>
        <authorList>
            <person name="Muhammad N."/>
            <person name="Lee Y.-J."/>
            <person name="Ko J."/>
            <person name="Kim S.-G."/>
        </authorList>
    </citation>
    <scope>NUCLEOTIDE SEQUENCE [LARGE SCALE GENOMIC DNA]</scope>
    <source>
        <strain evidence="5 6">ABR2-5</strain>
    </source>
</reference>
<dbReference type="PROSITE" id="PS51841">
    <property type="entry name" value="LTD"/>
    <property type="match status" value="5"/>
</dbReference>
<accession>A0ABT3CX04</accession>
<feature type="signal peptide" evidence="3">
    <location>
        <begin position="1"/>
        <end position="18"/>
    </location>
</feature>
<dbReference type="Pfam" id="PF13205">
    <property type="entry name" value="Big_5"/>
    <property type="match status" value="4"/>
</dbReference>
<dbReference type="Gene3D" id="2.60.40.4070">
    <property type="match status" value="1"/>
</dbReference>
<evidence type="ECO:0000313" key="5">
    <source>
        <dbReference type="EMBL" id="MCV9388236.1"/>
    </source>
</evidence>
<dbReference type="EMBL" id="JAOYOD010000001">
    <property type="protein sequence ID" value="MCV9388236.1"/>
    <property type="molecule type" value="Genomic_DNA"/>
</dbReference>
<feature type="domain" description="LTD" evidence="4">
    <location>
        <begin position="1199"/>
        <end position="1319"/>
    </location>
</feature>
<evidence type="ECO:0000256" key="2">
    <source>
        <dbReference type="SAM" id="MobiDB-lite"/>
    </source>
</evidence>
<feature type="domain" description="LTD" evidence="4">
    <location>
        <begin position="750"/>
        <end position="870"/>
    </location>
</feature>
<keyword evidence="6" id="KW-1185">Reference proteome</keyword>
<dbReference type="Pfam" id="PF00932">
    <property type="entry name" value="LTD"/>
    <property type="match status" value="6"/>
</dbReference>
<dbReference type="InterPro" id="IPR001322">
    <property type="entry name" value="Lamin_tail_dom"/>
</dbReference>
<proteinExistence type="predicted"/>